<dbReference type="PANTHER" id="PTHR48122">
    <property type="entry name" value="CENTROMERE PROTEIN H"/>
    <property type="match status" value="1"/>
</dbReference>
<proteinExistence type="inferred from homology"/>
<feature type="compositionally biased region" description="Polar residues" evidence="8">
    <location>
        <begin position="1"/>
        <end position="16"/>
    </location>
</feature>
<keyword evidence="4" id="KW-0995">Kinetochore</keyword>
<feature type="domain" description="Centromere protein H C-terminal" evidence="9">
    <location>
        <begin position="143"/>
        <end position="262"/>
    </location>
</feature>
<keyword evidence="3" id="KW-0158">Chromosome</keyword>
<gene>
    <name evidence="10" type="ORF">OFUS_LOCUS22119</name>
</gene>
<reference evidence="10" key="1">
    <citation type="submission" date="2022-03" db="EMBL/GenBank/DDBJ databases">
        <authorList>
            <person name="Martin C."/>
        </authorList>
    </citation>
    <scope>NUCLEOTIDE SEQUENCE</scope>
</reference>
<evidence type="ECO:0000256" key="6">
    <source>
        <dbReference type="ARBA" id="ARBA00023328"/>
    </source>
</evidence>
<comment type="similarity">
    <text evidence="7">Belongs to the CENP-H/MCM16 family.</text>
</comment>
<dbReference type="EMBL" id="CAIIXF020000010">
    <property type="protein sequence ID" value="CAH1797907.1"/>
    <property type="molecule type" value="Genomic_DNA"/>
</dbReference>
<evidence type="ECO:0000259" key="9">
    <source>
        <dbReference type="Pfam" id="PF05837"/>
    </source>
</evidence>
<sequence length="283" mass="32202">MAESQNESNYAPSEASTIDIDNMTQVTDTTIGDAEVTMQPTPEIIQQSKIWLSNLAVEYQTALRAYKNKEEVPKDLESLNERIAEAQVALIQESGRKSQEEQIVQRMQMTACLKSHLFDERLPAAEGEGKGGHGDSTNAEFDKRKKKLVDLLEEQRALVTQMTTEQQRFEELAERLGTIDRENADLLHGNRELLKKLHDIREERETLRTQASGSEDIQILRDTFKKSKCKVIILRNILQGLILGSGVNWAQNEQLKNLVLELGIKLDFKEDQTKSLNNIKLRN</sequence>
<accession>A0A8S4PVR2</accession>
<dbReference type="OrthoDB" id="2274804at2759"/>
<dbReference type="GO" id="GO:0000776">
    <property type="term" value="C:kinetochore"/>
    <property type="evidence" value="ECO:0007669"/>
    <property type="project" value="UniProtKB-KW"/>
</dbReference>
<dbReference type="GO" id="GO:0007052">
    <property type="term" value="P:mitotic spindle organization"/>
    <property type="evidence" value="ECO:0007669"/>
    <property type="project" value="TreeGrafter"/>
</dbReference>
<dbReference type="PANTHER" id="PTHR48122:SF1">
    <property type="entry name" value="CENTROMERE PROTEIN H"/>
    <property type="match status" value="1"/>
</dbReference>
<dbReference type="Pfam" id="PF05837">
    <property type="entry name" value="CENP-H"/>
    <property type="match status" value="1"/>
</dbReference>
<organism evidence="10 11">
    <name type="scientific">Owenia fusiformis</name>
    <name type="common">Polychaete worm</name>
    <dbReference type="NCBI Taxonomy" id="6347"/>
    <lineage>
        <taxon>Eukaryota</taxon>
        <taxon>Metazoa</taxon>
        <taxon>Spiralia</taxon>
        <taxon>Lophotrochozoa</taxon>
        <taxon>Annelida</taxon>
        <taxon>Polychaeta</taxon>
        <taxon>Sedentaria</taxon>
        <taxon>Canalipalpata</taxon>
        <taxon>Sabellida</taxon>
        <taxon>Oweniida</taxon>
        <taxon>Oweniidae</taxon>
        <taxon>Owenia</taxon>
    </lineage>
</organism>
<comment type="caution">
    <text evidence="10">The sequence shown here is derived from an EMBL/GenBank/DDBJ whole genome shotgun (WGS) entry which is preliminary data.</text>
</comment>
<evidence type="ECO:0000256" key="4">
    <source>
        <dbReference type="ARBA" id="ARBA00022838"/>
    </source>
</evidence>
<dbReference type="GO" id="GO:0043515">
    <property type="term" value="F:kinetochore binding"/>
    <property type="evidence" value="ECO:0007669"/>
    <property type="project" value="TreeGrafter"/>
</dbReference>
<name>A0A8S4PVR2_OWEFU</name>
<dbReference type="GO" id="GO:0005634">
    <property type="term" value="C:nucleus"/>
    <property type="evidence" value="ECO:0007669"/>
    <property type="project" value="UniProtKB-SubCell"/>
</dbReference>
<keyword evidence="5" id="KW-0539">Nucleus</keyword>
<dbReference type="InterPro" id="IPR008426">
    <property type="entry name" value="CENP-H_C"/>
</dbReference>
<dbReference type="AlphaFoldDB" id="A0A8S4PVR2"/>
<dbReference type="GO" id="GO:0007059">
    <property type="term" value="P:chromosome segregation"/>
    <property type="evidence" value="ECO:0007669"/>
    <property type="project" value="TreeGrafter"/>
</dbReference>
<evidence type="ECO:0000256" key="1">
    <source>
        <dbReference type="ARBA" id="ARBA00004123"/>
    </source>
</evidence>
<keyword evidence="6" id="KW-0137">Centromere</keyword>
<comment type="subcellular location">
    <subcellularLocation>
        <location evidence="2">Chromosome</location>
        <location evidence="2">Centromere</location>
        <location evidence="2">Kinetochore</location>
    </subcellularLocation>
    <subcellularLocation>
        <location evidence="1">Nucleus</location>
    </subcellularLocation>
</comment>
<evidence type="ECO:0000256" key="3">
    <source>
        <dbReference type="ARBA" id="ARBA00022454"/>
    </source>
</evidence>
<dbReference type="GO" id="GO:0051382">
    <property type="term" value="P:kinetochore assembly"/>
    <property type="evidence" value="ECO:0007669"/>
    <property type="project" value="InterPro"/>
</dbReference>
<keyword evidence="11" id="KW-1185">Reference proteome</keyword>
<feature type="region of interest" description="Disordered" evidence="8">
    <location>
        <begin position="1"/>
        <end position="21"/>
    </location>
</feature>
<evidence type="ECO:0000256" key="7">
    <source>
        <dbReference type="ARBA" id="ARBA00025735"/>
    </source>
</evidence>
<evidence type="ECO:0000256" key="2">
    <source>
        <dbReference type="ARBA" id="ARBA00004629"/>
    </source>
</evidence>
<evidence type="ECO:0000256" key="8">
    <source>
        <dbReference type="SAM" id="MobiDB-lite"/>
    </source>
</evidence>
<evidence type="ECO:0000313" key="11">
    <source>
        <dbReference type="Proteomes" id="UP000749559"/>
    </source>
</evidence>
<protein>
    <recommendedName>
        <fullName evidence="9">Centromere protein H C-terminal domain-containing protein</fullName>
    </recommendedName>
</protein>
<dbReference type="InterPro" id="IPR040034">
    <property type="entry name" value="CENP-H"/>
</dbReference>
<evidence type="ECO:0000256" key="5">
    <source>
        <dbReference type="ARBA" id="ARBA00023242"/>
    </source>
</evidence>
<evidence type="ECO:0000313" key="10">
    <source>
        <dbReference type="EMBL" id="CAH1797907.1"/>
    </source>
</evidence>
<dbReference type="Proteomes" id="UP000749559">
    <property type="component" value="Unassembled WGS sequence"/>
</dbReference>